<evidence type="ECO:0000256" key="16">
    <source>
        <dbReference type="PIRSR" id="PIRSR038885-2"/>
    </source>
</evidence>
<evidence type="ECO:0000256" key="4">
    <source>
        <dbReference type="ARBA" id="ARBA00022617"/>
    </source>
</evidence>
<evidence type="ECO:0000313" key="20">
    <source>
        <dbReference type="EMBL" id="AWW14124.1"/>
    </source>
</evidence>
<evidence type="ECO:0000256" key="3">
    <source>
        <dbReference type="ARBA" id="ARBA00022448"/>
    </source>
</evidence>
<feature type="transmembrane region" description="Helical" evidence="17">
    <location>
        <begin position="320"/>
        <end position="339"/>
    </location>
</feature>
<dbReference type="GO" id="GO:0045275">
    <property type="term" value="C:respiratory chain complex III"/>
    <property type="evidence" value="ECO:0007669"/>
    <property type="project" value="InterPro"/>
</dbReference>
<evidence type="ECO:0000259" key="18">
    <source>
        <dbReference type="PROSITE" id="PS51002"/>
    </source>
</evidence>
<dbReference type="Pfam" id="PF00033">
    <property type="entry name" value="Cytochrome_B"/>
    <property type="match status" value="1"/>
</dbReference>
<dbReference type="Pfam" id="PF00032">
    <property type="entry name" value="Cytochrom_B_C"/>
    <property type="match status" value="1"/>
</dbReference>
<comment type="function">
    <text evidence="17">Component of the ubiquinol-cytochrome c reductase complex (complex III or cytochrome b-c1 complex) that is part of the mitochondrial respiratory chain. The b-c1 complex mediates electron transfer from ubiquinol to cytochrome c. Contributes to the generation of a proton gradient across the mitochondrial membrane that is then used for ATP synthesis.</text>
</comment>
<keyword evidence="7 16" id="KW-0479">Metal-binding</keyword>
<keyword evidence="8" id="KW-0999">Mitochondrion inner membrane</keyword>
<comment type="similarity">
    <text evidence="14 17">Belongs to the cytochrome b family.</text>
</comment>
<feature type="transmembrane region" description="Helical" evidence="17">
    <location>
        <begin position="289"/>
        <end position="308"/>
    </location>
</feature>
<keyword evidence="3 17" id="KW-0813">Transport</keyword>
<accession>A0A2Z4HHF7</accession>
<feature type="binding site" description="axial binding residue" evidence="16">
    <location>
        <position position="82"/>
    </location>
    <ligand>
        <name>heme b</name>
        <dbReference type="ChEBI" id="CHEBI:60344"/>
        <label>b562</label>
    </ligand>
    <ligandPart>
        <name>Fe</name>
        <dbReference type="ChEBI" id="CHEBI:18248"/>
    </ligandPart>
</feature>
<dbReference type="PROSITE" id="PS51003">
    <property type="entry name" value="CYTB_CTER"/>
    <property type="match status" value="1"/>
</dbReference>
<sequence length="388" mass="43755">MRLLKTHVLLRFLNSYVVDSPQPANISYLWNFGSLLALCLIIQILTGAFLAMHYSPNVDFAFNSVEHIMRDVNNGWIIRYTHANVASFFFIFVYMHVGRGLYYGSYKSPRVLVWSIGVIILILMMAIAFLGYVLPYGQMSLWGATVITNLLSAIPIFGVDIVELIWGGFSVSNATLNRFFSLHYLLPFLLAALALAHLIALHVHGSNNPNGVTSNGDRYAMHPYFIFKDLVTIFAFLLVLSVIVFFYPNLLGHSDNYIPADPMVTPASIVPEWYLLPFYAILRSIPNKLLGVLAMFGSLLILLILPLTDLSRIRGNQFRPAMKLAFWFFVVDFIILLWIGSQHPESPYLEIGQIATTFYFAWFLVLVPIIGIAENTLLDVATADKTNK</sequence>
<evidence type="ECO:0000256" key="17">
    <source>
        <dbReference type="RuleBase" id="RU362117"/>
    </source>
</evidence>
<dbReference type="InterPro" id="IPR027387">
    <property type="entry name" value="Cytb/b6-like_sf"/>
</dbReference>
<feature type="transmembrane region" description="Helical" evidence="17">
    <location>
        <begin position="359"/>
        <end position="378"/>
    </location>
</feature>
<evidence type="ECO:0000256" key="7">
    <source>
        <dbReference type="ARBA" id="ARBA00022723"/>
    </source>
</evidence>
<evidence type="ECO:0000256" key="12">
    <source>
        <dbReference type="ARBA" id="ARBA00023128"/>
    </source>
</evidence>
<feature type="binding site" evidence="15">
    <location>
        <position position="202"/>
    </location>
    <ligand>
        <name>a ubiquinone</name>
        <dbReference type="ChEBI" id="CHEBI:16389"/>
    </ligand>
</feature>
<evidence type="ECO:0000256" key="2">
    <source>
        <dbReference type="ARBA" id="ARBA00013531"/>
    </source>
</evidence>
<dbReference type="CDD" id="cd00284">
    <property type="entry name" value="Cytochrome_b_N"/>
    <property type="match status" value="1"/>
</dbReference>
<keyword evidence="12 17" id="KW-0496">Mitochondrion</keyword>
<evidence type="ECO:0000256" key="9">
    <source>
        <dbReference type="ARBA" id="ARBA00022982"/>
    </source>
</evidence>
<feature type="transmembrane region" description="Helical" evidence="17">
    <location>
        <begin position="182"/>
        <end position="203"/>
    </location>
</feature>
<dbReference type="RefSeq" id="YP_009505004.1">
    <property type="nucleotide sequence ID" value="NC_038224.1"/>
</dbReference>
<feature type="domain" description="Cytochrome b/b6 N-terminal region profile" evidence="18">
    <location>
        <begin position="1"/>
        <end position="210"/>
    </location>
</feature>
<dbReference type="EMBL" id="MH447975">
    <property type="protein sequence ID" value="AWW14124.1"/>
    <property type="molecule type" value="Genomic_DNA"/>
</dbReference>
<keyword evidence="9 17" id="KW-0249">Electron transport</keyword>
<feature type="transmembrane region" description="Helical" evidence="17">
    <location>
        <begin position="112"/>
        <end position="134"/>
    </location>
</feature>
<evidence type="ECO:0000259" key="19">
    <source>
        <dbReference type="PROSITE" id="PS51003"/>
    </source>
</evidence>
<dbReference type="FunFam" id="1.20.810.10:FF:000002">
    <property type="entry name" value="Cytochrome b"/>
    <property type="match status" value="1"/>
</dbReference>
<dbReference type="InterPro" id="IPR036150">
    <property type="entry name" value="Cyt_b/b6_C_sf"/>
</dbReference>
<name>A0A2Z4HHF7_LYOSH</name>
<comment type="cofactor">
    <cofactor evidence="16">
        <name>heme</name>
        <dbReference type="ChEBI" id="CHEBI:30413"/>
    </cofactor>
    <text evidence="16">Binds 2 heme groups non-covalently.</text>
</comment>
<keyword evidence="13 17" id="KW-0472">Membrane</keyword>
<dbReference type="InterPro" id="IPR005798">
    <property type="entry name" value="Cyt_b/b6_C"/>
</dbReference>
<evidence type="ECO:0000256" key="10">
    <source>
        <dbReference type="ARBA" id="ARBA00022989"/>
    </source>
</evidence>
<evidence type="ECO:0000256" key="8">
    <source>
        <dbReference type="ARBA" id="ARBA00022792"/>
    </source>
</evidence>
<feature type="transmembrane region" description="Helical" evidence="17">
    <location>
        <begin position="76"/>
        <end position="97"/>
    </location>
</feature>
<keyword evidence="10 17" id="KW-1133">Transmembrane helix</keyword>
<comment type="subcellular location">
    <subcellularLocation>
        <location evidence="1">Mitochondrion inner membrane</location>
        <topology evidence="1">Multi-pass membrane protein</topology>
    </subcellularLocation>
</comment>
<feature type="transmembrane region" description="Helical" evidence="17">
    <location>
        <begin position="28"/>
        <end position="55"/>
    </location>
</feature>
<protein>
    <recommendedName>
        <fullName evidence="2 17">Cytochrome b</fullName>
    </recommendedName>
</protein>
<dbReference type="GeneID" id="37541325"/>
<evidence type="ECO:0000256" key="6">
    <source>
        <dbReference type="ARBA" id="ARBA00022692"/>
    </source>
</evidence>
<dbReference type="CDD" id="cd00290">
    <property type="entry name" value="cytochrome_b_C"/>
    <property type="match status" value="1"/>
</dbReference>
<feature type="binding site" description="axial binding residue" evidence="16">
    <location>
        <position position="197"/>
    </location>
    <ligand>
        <name>heme b</name>
        <dbReference type="ChEBI" id="CHEBI:60344"/>
        <label>b566</label>
    </ligand>
    <ligandPart>
        <name>Fe</name>
        <dbReference type="ChEBI" id="CHEBI:18248"/>
    </ligandPart>
</feature>
<evidence type="ECO:0000256" key="5">
    <source>
        <dbReference type="ARBA" id="ARBA00022660"/>
    </source>
</evidence>
<organism evidence="20">
    <name type="scientific">Lyophyllum shimeji</name>
    <name type="common">Hon-shimeji</name>
    <name type="synonym">Tricholoma shimeji</name>
    <dbReference type="NCBI Taxonomy" id="47721"/>
    <lineage>
        <taxon>Eukaryota</taxon>
        <taxon>Fungi</taxon>
        <taxon>Dikarya</taxon>
        <taxon>Basidiomycota</taxon>
        <taxon>Agaricomycotina</taxon>
        <taxon>Agaricomycetes</taxon>
        <taxon>Agaricomycetidae</taxon>
        <taxon>Agaricales</taxon>
        <taxon>Tricholomatineae</taxon>
        <taxon>Lyophyllaceae</taxon>
        <taxon>Lyophyllum</taxon>
    </lineage>
</organism>
<keyword evidence="11 16" id="KW-0408">Iron</keyword>
<dbReference type="SUPFAM" id="SSF81342">
    <property type="entry name" value="Transmembrane di-heme cytochromes"/>
    <property type="match status" value="1"/>
</dbReference>
<feature type="binding site" description="axial binding residue" evidence="16">
    <location>
        <position position="96"/>
    </location>
    <ligand>
        <name>heme b</name>
        <dbReference type="ChEBI" id="CHEBI:60344"/>
        <label>b566</label>
    </ligand>
    <ligandPart>
        <name>Fe</name>
        <dbReference type="ChEBI" id="CHEBI:18248"/>
    </ligandPart>
</feature>
<dbReference type="PANTHER" id="PTHR19271:SF16">
    <property type="entry name" value="CYTOCHROME B"/>
    <property type="match status" value="1"/>
</dbReference>
<feature type="binding site" description="axial binding residue" evidence="16">
    <location>
        <position position="183"/>
    </location>
    <ligand>
        <name>heme b</name>
        <dbReference type="ChEBI" id="CHEBI:60344"/>
        <label>b562</label>
    </ligand>
    <ligandPart>
        <name>Fe</name>
        <dbReference type="ChEBI" id="CHEBI:18248"/>
    </ligandPart>
</feature>
<evidence type="ECO:0000256" key="1">
    <source>
        <dbReference type="ARBA" id="ARBA00004448"/>
    </source>
</evidence>
<comment type="cofactor">
    <cofactor evidence="17">
        <name>heme b</name>
        <dbReference type="ChEBI" id="CHEBI:60344"/>
    </cofactor>
    <text evidence="17">Binds 2 heme groups non-covalently.</text>
</comment>
<keyword evidence="4 16" id="KW-0349">Heme</keyword>
<feature type="transmembrane region" description="Helical" evidence="17">
    <location>
        <begin position="224"/>
        <end position="247"/>
    </location>
</feature>
<feature type="domain" description="Cytochrome b/b6 C-terminal region profile" evidence="19">
    <location>
        <begin position="211"/>
        <end position="381"/>
    </location>
</feature>
<dbReference type="PIRSF" id="PIRSF038885">
    <property type="entry name" value="COB"/>
    <property type="match status" value="1"/>
</dbReference>
<evidence type="ECO:0000256" key="11">
    <source>
        <dbReference type="ARBA" id="ARBA00023004"/>
    </source>
</evidence>
<dbReference type="Gene3D" id="1.20.810.10">
    <property type="entry name" value="Cytochrome Bc1 Complex, Chain C"/>
    <property type="match status" value="1"/>
</dbReference>
<evidence type="ECO:0000256" key="14">
    <source>
        <dbReference type="ARBA" id="ARBA00061233"/>
    </source>
</evidence>
<dbReference type="GO" id="GO:0046872">
    <property type="term" value="F:metal ion binding"/>
    <property type="evidence" value="ECO:0007669"/>
    <property type="project" value="UniProtKB-UniRule"/>
</dbReference>
<dbReference type="GO" id="GO:0006122">
    <property type="term" value="P:mitochondrial electron transport, ubiquinol to cytochrome c"/>
    <property type="evidence" value="ECO:0007669"/>
    <property type="project" value="TreeGrafter"/>
</dbReference>
<dbReference type="InterPro" id="IPR030689">
    <property type="entry name" value="Cytochrome_b"/>
</dbReference>
<keyword evidence="5 17" id="KW-0679">Respiratory chain</keyword>
<dbReference type="InterPro" id="IPR048259">
    <property type="entry name" value="Cytochrome_b_N_euk/bac"/>
</dbReference>
<evidence type="ECO:0000256" key="15">
    <source>
        <dbReference type="PIRSR" id="PIRSR038885-1"/>
    </source>
</evidence>
<dbReference type="GO" id="GO:0008121">
    <property type="term" value="F:quinol-cytochrome-c reductase activity"/>
    <property type="evidence" value="ECO:0007669"/>
    <property type="project" value="InterPro"/>
</dbReference>
<dbReference type="GO" id="GO:0016491">
    <property type="term" value="F:oxidoreductase activity"/>
    <property type="evidence" value="ECO:0007669"/>
    <property type="project" value="UniProtKB-UniRule"/>
</dbReference>
<dbReference type="GO" id="GO:0005743">
    <property type="term" value="C:mitochondrial inner membrane"/>
    <property type="evidence" value="ECO:0007669"/>
    <property type="project" value="UniProtKB-SubCell"/>
</dbReference>
<dbReference type="PROSITE" id="PS51002">
    <property type="entry name" value="CYTB_NTER"/>
    <property type="match status" value="1"/>
</dbReference>
<reference evidence="20" key="1">
    <citation type="journal article" date="2019" name="Int. J. Biol. Macromol.">
        <title>Characterization and comparison of the mitochondrial genomes from two Lyophyllum fungal species and insights into phylogeny of Agaricomycetes.</title>
        <authorList>
            <person name="Li Q."/>
            <person name="Wang Q."/>
            <person name="Jin X."/>
            <person name="Chen Z."/>
            <person name="Xiong C."/>
            <person name="Li P."/>
            <person name="Zhao J."/>
            <person name="Huang W."/>
        </authorList>
    </citation>
    <scope>NUCLEOTIDE SEQUENCE</scope>
</reference>
<dbReference type="InterPro" id="IPR005797">
    <property type="entry name" value="Cyt_b/b6_N"/>
</dbReference>
<evidence type="ECO:0000256" key="13">
    <source>
        <dbReference type="ARBA" id="ARBA00023136"/>
    </source>
</evidence>
<keyword evidence="6 17" id="KW-0812">Transmembrane</keyword>
<dbReference type="PANTHER" id="PTHR19271">
    <property type="entry name" value="CYTOCHROME B"/>
    <property type="match status" value="1"/>
</dbReference>
<dbReference type="InterPro" id="IPR016174">
    <property type="entry name" value="Di-haem_cyt_TM"/>
</dbReference>
<gene>
    <name evidence="20" type="primary">cob</name>
</gene>
<geneLocation type="mitochondrion" evidence="20"/>
<dbReference type="InterPro" id="IPR048260">
    <property type="entry name" value="Cytochrome_b_C_euk/bac"/>
</dbReference>
<feature type="transmembrane region" description="Helical" evidence="17">
    <location>
        <begin position="141"/>
        <end position="162"/>
    </location>
</feature>
<dbReference type="SUPFAM" id="SSF81648">
    <property type="entry name" value="a domain/subunit of cytochrome bc1 complex (Ubiquinol-cytochrome c reductase)"/>
    <property type="match status" value="1"/>
</dbReference>
<proteinExistence type="inferred from homology"/>
<dbReference type="AlphaFoldDB" id="A0A2Z4HHF7"/>